<evidence type="ECO:0000259" key="15">
    <source>
        <dbReference type="Pfam" id="PF15024"/>
    </source>
</evidence>
<evidence type="ECO:0000313" key="17">
    <source>
        <dbReference type="Proteomes" id="UP000265200"/>
    </source>
</evidence>
<dbReference type="GO" id="GO:0030144">
    <property type="term" value="F:alpha-1,6-mannosylglycoprotein 6-beta-N-acetylglucosaminyltransferase activity"/>
    <property type="evidence" value="ECO:0007669"/>
    <property type="project" value="UniProtKB-EC"/>
</dbReference>
<dbReference type="EC" id="2.4.1.155" evidence="4"/>
<evidence type="ECO:0000256" key="13">
    <source>
        <dbReference type="ARBA" id="ARBA00048243"/>
    </source>
</evidence>
<comment type="catalytic activity">
    <reaction evidence="13">
        <text>N(4)-{beta-D-GlcNAc-(1-&gt;2)-[beta-D-GlcNAc-(1-&gt;4)]-alpha-D-Man-(1-&gt;3)-[beta-D-GlcNAc-(1-&gt;2)-alpha-D-Man-(1-&gt;6)]-beta-D-Man-(1-&gt;4)-beta-D-GlcNAc-(1-&gt;4)-beta-D-GlcNAc}-L-asparaginyl-[protein] + UDP-N-acetyl-alpha-D-glucosamine = N(4)-{beta-D-GlcNAc-(1-&gt;2)-[beta-D-GlcNAc-(1-&gt;4)]-alpha-D-Man-(1-&gt;3)-[beta-D-GlcNAc-(1-&gt;2)-[beta-D-GlcNAc-(1-&gt;6)]-alpha-D-Man-(1-&gt;6)]-beta-D-Man-(1-&gt;4)-beta-D-GlcNAc-(1-&gt;4)-beta-D-GlcNAc}-L-asparaginyl-[protein] + UDP + H(+)</text>
        <dbReference type="Rhea" id="RHEA:16921"/>
        <dbReference type="Rhea" id="RHEA-COMP:14374"/>
        <dbReference type="Rhea" id="RHEA-COMP:14377"/>
        <dbReference type="ChEBI" id="CHEBI:15378"/>
        <dbReference type="ChEBI" id="CHEBI:57705"/>
        <dbReference type="ChEBI" id="CHEBI:58223"/>
        <dbReference type="ChEBI" id="CHEBI:139507"/>
        <dbReference type="ChEBI" id="CHEBI:139510"/>
        <dbReference type="EC" id="2.4.1.155"/>
    </reaction>
</comment>
<evidence type="ECO:0000256" key="4">
    <source>
        <dbReference type="ARBA" id="ARBA00012671"/>
    </source>
</evidence>
<evidence type="ECO:0000256" key="10">
    <source>
        <dbReference type="ARBA" id="ARBA00023034"/>
    </source>
</evidence>
<evidence type="ECO:0000256" key="1">
    <source>
        <dbReference type="ARBA" id="ARBA00004323"/>
    </source>
</evidence>
<keyword evidence="5" id="KW-0328">Glycosyltransferase</keyword>
<dbReference type="InterPro" id="IPR052105">
    <property type="entry name" value="MGAT5_Glycosyltransferase"/>
</dbReference>
<dbReference type="Ensembl" id="ENSORLT00015030732.1">
    <property type="protein sequence ID" value="ENSORLP00015021321.1"/>
    <property type="gene ID" value="ENSORLG00015022555.1"/>
</dbReference>
<dbReference type="GO" id="GO:0000139">
    <property type="term" value="C:Golgi membrane"/>
    <property type="evidence" value="ECO:0007669"/>
    <property type="project" value="UniProtKB-SubCell"/>
</dbReference>
<name>A0A3P9INA2_ORYLA</name>
<evidence type="ECO:0000256" key="5">
    <source>
        <dbReference type="ARBA" id="ARBA00022676"/>
    </source>
</evidence>
<dbReference type="PANTHER" id="PTHR15075:SF6">
    <property type="entry name" value="ALPHA-1,6-MANNOSYLGLYCOPROTEIN 6-BETA-N-ACETYLGLUCOSAMINYLTRANSFERASE B"/>
    <property type="match status" value="1"/>
</dbReference>
<keyword evidence="10" id="KW-0333">Golgi apparatus</keyword>
<evidence type="ECO:0000256" key="7">
    <source>
        <dbReference type="ARBA" id="ARBA00022692"/>
    </source>
</evidence>
<feature type="transmembrane region" description="Helical" evidence="14">
    <location>
        <begin position="37"/>
        <end position="55"/>
    </location>
</feature>
<dbReference type="Proteomes" id="UP000265200">
    <property type="component" value="Chromosome 8"/>
</dbReference>
<protein>
    <recommendedName>
        <fullName evidence="4">alpha-1,6-mannosyl-glycoprotein 6-beta-N-acetylglucosaminyltransferase</fullName>
        <ecNumber evidence="4">2.4.1.155</ecNumber>
    </recommendedName>
</protein>
<sequence length="800" mass="90701">GPNLVEVSCSFHLIDLPLFSICCAPIIILWSRFCRIFVVGVGFFSLCFLMTYIGGRFSAKRPGDSPFTVRAEVLGGQESRGVLRKISDTLEVIMKRMDALSKLGNATDNHRLEELSSALDRIQPVGLVERIQAIAQNMSDMAVRVEQILQRSIATNRAKDGAFGQCEIPKDPRYPDCTSKMDWMRARWTSDPCYAFYGVDGSDCSFLIYLSEVEWFCPPLVWRNQTTTPTLKPLARKQAVFQSDIGALLEQVGTGKESLSFMKRRIRRLAAQWASAARRLDEKLRNRWRDKKKILVHIGFLTEESGDVFSPKVLKGGPLGEMVQWADIVTALHVLGHNVKISVSLKELHGFLGVPPGRGSCPLTGALPFDLIYTDYHGLQQMKQHMGLSLRKHKCHIRVIDTFGTEPAYNHEEYATLHGYRTNWGYWNLHGQQYMTMFPHTPDNSFMGFVAEELNETERLYIQRNKVNNMAVVYGKDASMWKDKEKFLAVLNHYMEIHGTVYYETQRPPEVPAFVKNHGLLPQQELQQLLRKAKVFIGFGFPYEGPAPLEAIANGCIFLQPKFNPARSSLNNEFFRGKPTSRKVSSQHPYAEQYIGKPHVITIDFNNSAEFDAAIHDIMKINVEPFLPYEYTCEGMLERVHAYIQNQDFCSPEVPFPPVNSSEALLERFFIREPNSRILSWASSIISFPSWPPLTALRLLTSLQGQSCVEACQSKGLTCEPAFYRFINIKEAFKALGFQCEVVESEMNHLFPAFSTEHGECSLQVDPLLFSCAGSSAKHQRLCPCRDHRDGQVALCKECL</sequence>
<dbReference type="UniPathway" id="UPA00378"/>
<reference key="1">
    <citation type="journal article" date="2007" name="Nature">
        <title>The medaka draft genome and insights into vertebrate genome evolution.</title>
        <authorList>
            <person name="Kasahara M."/>
            <person name="Naruse K."/>
            <person name="Sasaki S."/>
            <person name="Nakatani Y."/>
            <person name="Qu W."/>
            <person name="Ahsan B."/>
            <person name="Yamada T."/>
            <person name="Nagayasu Y."/>
            <person name="Doi K."/>
            <person name="Kasai Y."/>
            <person name="Jindo T."/>
            <person name="Kobayashi D."/>
            <person name="Shimada A."/>
            <person name="Toyoda A."/>
            <person name="Kuroki Y."/>
            <person name="Fujiyama A."/>
            <person name="Sasaki T."/>
            <person name="Shimizu A."/>
            <person name="Asakawa S."/>
            <person name="Shimizu N."/>
            <person name="Hashimoto S."/>
            <person name="Yang J."/>
            <person name="Lee Y."/>
            <person name="Matsushima K."/>
            <person name="Sugano S."/>
            <person name="Sakaizumi M."/>
            <person name="Narita T."/>
            <person name="Ohishi K."/>
            <person name="Haga S."/>
            <person name="Ohta F."/>
            <person name="Nomoto H."/>
            <person name="Nogata K."/>
            <person name="Morishita T."/>
            <person name="Endo T."/>
            <person name="Shin-I T."/>
            <person name="Takeda H."/>
            <person name="Morishita S."/>
            <person name="Kohara Y."/>
        </authorList>
    </citation>
    <scope>NUCLEOTIDE SEQUENCE [LARGE SCALE GENOMIC DNA]</scope>
    <source>
        <strain>Hd-rR</strain>
    </source>
</reference>
<dbReference type="InterPro" id="IPR026116">
    <property type="entry name" value="GT18_cat"/>
</dbReference>
<evidence type="ECO:0000256" key="9">
    <source>
        <dbReference type="ARBA" id="ARBA00022989"/>
    </source>
</evidence>
<evidence type="ECO:0000256" key="14">
    <source>
        <dbReference type="SAM" id="Phobius"/>
    </source>
</evidence>
<feature type="domain" description="Glycosyltransferase family 18 catalytic" evidence="15">
    <location>
        <begin position="193"/>
        <end position="785"/>
    </location>
</feature>
<evidence type="ECO:0000256" key="12">
    <source>
        <dbReference type="ARBA" id="ARBA00023180"/>
    </source>
</evidence>
<dbReference type="PANTHER" id="PTHR15075">
    <property type="entry name" value="ALPHA-MANNOSIDE BETA-1,6-N-ACETYLGLUCOSAMINYLTRANSFERASE"/>
    <property type="match status" value="1"/>
</dbReference>
<keyword evidence="7 14" id="KW-0812">Transmembrane</keyword>
<evidence type="ECO:0000256" key="2">
    <source>
        <dbReference type="ARBA" id="ARBA00004922"/>
    </source>
</evidence>
<keyword evidence="12" id="KW-0325">Glycoprotein</keyword>
<dbReference type="Pfam" id="PF15024">
    <property type="entry name" value="Glyco_transf_18"/>
    <property type="match status" value="1"/>
</dbReference>
<evidence type="ECO:0000256" key="3">
    <source>
        <dbReference type="ARBA" id="ARBA00007477"/>
    </source>
</evidence>
<evidence type="ECO:0000256" key="6">
    <source>
        <dbReference type="ARBA" id="ARBA00022679"/>
    </source>
</evidence>
<comment type="pathway">
    <text evidence="2">Protein modification; protein glycosylation.</text>
</comment>
<keyword evidence="8" id="KW-0735">Signal-anchor</keyword>
<dbReference type="AlphaFoldDB" id="A0A3P9INA2"/>
<evidence type="ECO:0000256" key="8">
    <source>
        <dbReference type="ARBA" id="ARBA00022968"/>
    </source>
</evidence>
<comment type="subcellular location">
    <subcellularLocation>
        <location evidence="1">Golgi apparatus membrane</location>
        <topology evidence="1">Single-pass type II membrane protein</topology>
    </subcellularLocation>
</comment>
<reference evidence="16 17" key="2">
    <citation type="submission" date="2017-04" db="EMBL/GenBank/DDBJ databases">
        <title>CpG methylation of centromeres and impact of large insertions on vertebrate speciation.</title>
        <authorList>
            <person name="Ichikawa K."/>
            <person name="Yoshimura J."/>
            <person name="Morishita S."/>
        </authorList>
    </citation>
    <scope>NUCLEOTIDE SEQUENCE</scope>
    <source>
        <strain evidence="16 17">HSOK</strain>
    </source>
</reference>
<evidence type="ECO:0000313" key="16">
    <source>
        <dbReference type="Ensembl" id="ENSORLP00015021321.1"/>
    </source>
</evidence>
<keyword evidence="11 14" id="KW-0472">Membrane</keyword>
<keyword evidence="6" id="KW-0808">Transferase</keyword>
<comment type="similarity">
    <text evidence="3">Belongs to the glycosyltransferase 18 family.</text>
</comment>
<reference evidence="16" key="4">
    <citation type="submission" date="2025-09" db="UniProtKB">
        <authorList>
            <consortium name="Ensembl"/>
        </authorList>
    </citation>
    <scope>IDENTIFICATION</scope>
    <source>
        <strain evidence="16">HSOK</strain>
    </source>
</reference>
<organism evidence="16 17">
    <name type="scientific">Oryzias latipes</name>
    <name type="common">Japanese rice fish</name>
    <name type="synonym">Japanese killifish</name>
    <dbReference type="NCBI Taxonomy" id="8090"/>
    <lineage>
        <taxon>Eukaryota</taxon>
        <taxon>Metazoa</taxon>
        <taxon>Chordata</taxon>
        <taxon>Craniata</taxon>
        <taxon>Vertebrata</taxon>
        <taxon>Euteleostomi</taxon>
        <taxon>Actinopterygii</taxon>
        <taxon>Neopterygii</taxon>
        <taxon>Teleostei</taxon>
        <taxon>Neoteleostei</taxon>
        <taxon>Acanthomorphata</taxon>
        <taxon>Ovalentaria</taxon>
        <taxon>Atherinomorphae</taxon>
        <taxon>Beloniformes</taxon>
        <taxon>Adrianichthyidae</taxon>
        <taxon>Oryziinae</taxon>
        <taxon>Oryzias</taxon>
    </lineage>
</organism>
<accession>A0A3P9INA2</accession>
<feature type="transmembrane region" description="Helical" evidence="14">
    <location>
        <begin position="12"/>
        <end position="30"/>
    </location>
</feature>
<keyword evidence="9 14" id="KW-1133">Transmembrane helix</keyword>
<proteinExistence type="inferred from homology"/>
<evidence type="ECO:0000256" key="11">
    <source>
        <dbReference type="ARBA" id="ARBA00023136"/>
    </source>
</evidence>
<reference evidence="16" key="3">
    <citation type="submission" date="2025-08" db="UniProtKB">
        <authorList>
            <consortium name="Ensembl"/>
        </authorList>
    </citation>
    <scope>IDENTIFICATION</scope>
    <source>
        <strain evidence="16">HSOK</strain>
    </source>
</reference>